<dbReference type="InterPro" id="IPR001789">
    <property type="entry name" value="Sig_transdc_resp-reg_receiver"/>
</dbReference>
<dbReference type="InterPro" id="IPR016024">
    <property type="entry name" value="ARM-type_fold"/>
</dbReference>
<accession>A0A1C3RDR4</accession>
<evidence type="ECO:0000256" key="5">
    <source>
        <dbReference type="ARBA" id="ARBA00023163"/>
    </source>
</evidence>
<feature type="domain" description="Response regulatory" evidence="7">
    <location>
        <begin position="304"/>
        <end position="421"/>
    </location>
</feature>
<evidence type="ECO:0000256" key="1">
    <source>
        <dbReference type="ARBA" id="ARBA00022553"/>
    </source>
</evidence>
<evidence type="ECO:0000256" key="6">
    <source>
        <dbReference type="PROSITE-ProRule" id="PRU00169"/>
    </source>
</evidence>
<dbReference type="GO" id="GO:0006355">
    <property type="term" value="P:regulation of DNA-templated transcription"/>
    <property type="evidence" value="ECO:0007669"/>
    <property type="project" value="TreeGrafter"/>
</dbReference>
<evidence type="ECO:0000259" key="7">
    <source>
        <dbReference type="PROSITE" id="PS50110"/>
    </source>
</evidence>
<evidence type="ECO:0000313" key="9">
    <source>
        <dbReference type="Proteomes" id="UP000231658"/>
    </source>
</evidence>
<dbReference type="PANTHER" id="PTHR48111:SF1">
    <property type="entry name" value="TWO-COMPONENT RESPONSE REGULATOR ORR33"/>
    <property type="match status" value="1"/>
</dbReference>
<dbReference type="Pfam" id="PF00072">
    <property type="entry name" value="Response_reg"/>
    <property type="match status" value="1"/>
</dbReference>
<dbReference type="EMBL" id="FLYE01000001">
    <property type="protein sequence ID" value="SCA55354.1"/>
    <property type="molecule type" value="Genomic_DNA"/>
</dbReference>
<dbReference type="CDD" id="cd00156">
    <property type="entry name" value="REC"/>
    <property type="match status" value="1"/>
</dbReference>
<keyword evidence="2" id="KW-0902">Two-component regulatory system</keyword>
<keyword evidence="5" id="KW-0804">Transcription</keyword>
<dbReference type="Proteomes" id="UP000231658">
    <property type="component" value="Unassembled WGS sequence"/>
</dbReference>
<dbReference type="AlphaFoldDB" id="A0A1C3RDR4"/>
<dbReference type="PROSITE" id="PS50110">
    <property type="entry name" value="RESPONSE_REGULATORY"/>
    <property type="match status" value="1"/>
</dbReference>
<dbReference type="RefSeq" id="WP_069186037.1">
    <property type="nucleotide sequence ID" value="NZ_FLYE01000001.1"/>
</dbReference>
<dbReference type="Pfam" id="PF10098">
    <property type="entry name" value="DUF2336"/>
    <property type="match status" value="1"/>
</dbReference>
<evidence type="ECO:0000256" key="2">
    <source>
        <dbReference type="ARBA" id="ARBA00023012"/>
    </source>
</evidence>
<dbReference type="OrthoDB" id="7888976at2"/>
<dbReference type="PANTHER" id="PTHR48111">
    <property type="entry name" value="REGULATOR OF RPOS"/>
    <property type="match status" value="1"/>
</dbReference>
<dbReference type="GO" id="GO:0032993">
    <property type="term" value="C:protein-DNA complex"/>
    <property type="evidence" value="ECO:0007669"/>
    <property type="project" value="TreeGrafter"/>
</dbReference>
<keyword evidence="3" id="KW-0805">Transcription regulation</keyword>
<dbReference type="InterPro" id="IPR019285">
    <property type="entry name" value="DUF2336"/>
</dbReference>
<dbReference type="GO" id="GO:0000976">
    <property type="term" value="F:transcription cis-regulatory region binding"/>
    <property type="evidence" value="ECO:0007669"/>
    <property type="project" value="TreeGrafter"/>
</dbReference>
<dbReference type="STRING" id="1867952.MTBPR1_10601"/>
<evidence type="ECO:0000313" key="8">
    <source>
        <dbReference type="EMBL" id="SCA55354.1"/>
    </source>
</evidence>
<dbReference type="Gene3D" id="3.40.50.2300">
    <property type="match status" value="1"/>
</dbReference>
<name>A0A1C3RDR4_9PROT</name>
<dbReference type="InterPro" id="IPR039420">
    <property type="entry name" value="WalR-like"/>
</dbReference>
<keyword evidence="9" id="KW-1185">Reference proteome</keyword>
<keyword evidence="1" id="KW-0597">Phosphoprotein</keyword>
<evidence type="ECO:0000256" key="4">
    <source>
        <dbReference type="ARBA" id="ARBA00023125"/>
    </source>
</evidence>
<dbReference type="SUPFAM" id="SSF48371">
    <property type="entry name" value="ARM repeat"/>
    <property type="match status" value="1"/>
</dbReference>
<dbReference type="InterPro" id="IPR011006">
    <property type="entry name" value="CheY-like_superfamily"/>
</dbReference>
<dbReference type="GO" id="GO:0005829">
    <property type="term" value="C:cytosol"/>
    <property type="evidence" value="ECO:0007669"/>
    <property type="project" value="TreeGrafter"/>
</dbReference>
<comment type="caution">
    <text evidence="6">Lacks conserved residue(s) required for the propagation of feature annotation.</text>
</comment>
<evidence type="ECO:0000256" key="3">
    <source>
        <dbReference type="ARBA" id="ARBA00023015"/>
    </source>
</evidence>
<proteinExistence type="predicted"/>
<keyword evidence="4" id="KW-0238">DNA-binding</keyword>
<organism evidence="8 9">
    <name type="scientific">Candidatus Terasakiella magnetica</name>
    <dbReference type="NCBI Taxonomy" id="1867952"/>
    <lineage>
        <taxon>Bacteria</taxon>
        <taxon>Pseudomonadati</taxon>
        <taxon>Pseudomonadota</taxon>
        <taxon>Alphaproteobacteria</taxon>
        <taxon>Rhodospirillales</taxon>
        <taxon>Terasakiellaceae</taxon>
        <taxon>Terasakiella</taxon>
    </lineage>
</organism>
<protein>
    <recommendedName>
        <fullName evidence="7">Response regulatory domain-containing protein</fullName>
    </recommendedName>
</protein>
<dbReference type="SMART" id="SM00448">
    <property type="entry name" value="REC"/>
    <property type="match status" value="1"/>
</dbReference>
<gene>
    <name evidence="8" type="ORF">MTBPR1_10601</name>
</gene>
<sequence length="426" mass="48231">MFDWLKGKRDTRPPYDEAKAIAQGDDVEARRDLAALTDLEPELLYFFATDKNAEVRQAVAENKAAPVHAKVILSKDEDKKVREKLASRITELTPALDQDASSRASEMVIEVLQGLANDQMAEIRSILSQEVKQLDNIPHETASKLARDMDASVAAPMLEFSPLLEDEELIEIISESLQDEAITAIAKRDGLGENVAHAVAETESDEAVQALLENQSAQIGDNTLNFISEKAEEHENWHGPLVNRDRLPDQAVQNVAKYVTTNLVNQMIAKHNLPNNVVKDLRRTVFNRLNKIRSRYVEQYANSRVLLAEEDEGIRRQMENSLTELGFIDIRCVEDGETAMRVFEAERTPVKLMICSDNLDDMEGQEILEEVRDLDEDIPFMLLSEKNDEAAIMEAKRYGVNEYILKPYSDADLLKRIENIYRKLGH</sequence>
<dbReference type="GO" id="GO:0000156">
    <property type="term" value="F:phosphorelay response regulator activity"/>
    <property type="evidence" value="ECO:0007669"/>
    <property type="project" value="TreeGrafter"/>
</dbReference>
<dbReference type="SUPFAM" id="SSF52172">
    <property type="entry name" value="CheY-like"/>
    <property type="match status" value="1"/>
</dbReference>
<reference evidence="8 9" key="1">
    <citation type="submission" date="2016-07" db="EMBL/GenBank/DDBJ databases">
        <authorList>
            <person name="Lefevre C.T."/>
        </authorList>
    </citation>
    <scope>NUCLEOTIDE SEQUENCE [LARGE SCALE GENOMIC DNA]</scope>
    <source>
        <strain evidence="8">PR1</strain>
    </source>
</reference>